<organism evidence="2 3">
    <name type="scientific">Chloroherpeton thalassium (strain ATCC 35110 / GB-78)</name>
    <dbReference type="NCBI Taxonomy" id="517418"/>
    <lineage>
        <taxon>Bacteria</taxon>
        <taxon>Pseudomonadati</taxon>
        <taxon>Chlorobiota</taxon>
        <taxon>Chlorobiia</taxon>
        <taxon>Chlorobiales</taxon>
        <taxon>Chloroherpetonaceae</taxon>
        <taxon>Chloroherpeton</taxon>
    </lineage>
</organism>
<dbReference type="GO" id="GO:0016787">
    <property type="term" value="F:hydrolase activity"/>
    <property type="evidence" value="ECO:0007669"/>
    <property type="project" value="UniProtKB-KW"/>
</dbReference>
<dbReference type="InterPro" id="IPR029016">
    <property type="entry name" value="GAF-like_dom_sf"/>
</dbReference>
<reference evidence="2 3" key="1">
    <citation type="submission" date="2008-06" db="EMBL/GenBank/DDBJ databases">
        <title>Complete sequence of Chloroherpeton thalassium ATCC 35110.</title>
        <authorList>
            <consortium name="US DOE Joint Genome Institute"/>
            <person name="Lucas S."/>
            <person name="Copeland A."/>
            <person name="Lapidus A."/>
            <person name="Glavina del Rio T."/>
            <person name="Dalin E."/>
            <person name="Tice H."/>
            <person name="Bruce D."/>
            <person name="Goodwin L."/>
            <person name="Pitluck S."/>
            <person name="Schmutz J."/>
            <person name="Larimer F."/>
            <person name="Land M."/>
            <person name="Hauser L."/>
            <person name="Kyrpides N."/>
            <person name="Mikhailova N."/>
            <person name="Liu Z."/>
            <person name="Li T."/>
            <person name="Zhao F."/>
            <person name="Overmann J."/>
            <person name="Bryant D.A."/>
            <person name="Richardson P."/>
        </authorList>
    </citation>
    <scope>NUCLEOTIDE SEQUENCE [LARGE SCALE GENOMIC DNA]</scope>
    <source>
        <strain evidence="3">ATCC 35110 / GB-78</strain>
    </source>
</reference>
<dbReference type="Pfam" id="PF13487">
    <property type="entry name" value="HD_5"/>
    <property type="match status" value="1"/>
</dbReference>
<sequence length="680" mass="77708">MTSAVRFYDFVGLELEYIDKIFADFSLENTFESGTSFSSVAHTFSLHDIEDRRTVLFLSLSQMSDFFRAVPFDLRKKIDLILVAWPEELLLYGDYTELFEKYGFFEVLEQPIKVTSFSMLLKKLELHWKNHTPLQASARQELHELKTIHEISLKLSGHREIRALLKMVRDICEEVTGADSVCVYLVVEREGIGYNKENYLENKQLQYEPDAKNSAAVFSESHETFESDSQIGYAAISLKTVPGYVAMSQQVLHIKDAYHLPHSTTYTINKSFESEHDYRTKSMLVVPIISRSEDKHTIGVVQLANKKINANDTLTASGDIEAKVTEFTDRDERLVQAVALHAGICLQSLKLYNNEQKLLEGFIKASVKAIESRDPTTSGHSSRVAQLVVEFAKAVSSSPEWAFRNVKYTPRDIKEIEYAALLHDFGKIGVRESVLVKANKLHPNELSSLLGRYRVIMKAIELRFAQKKFGLVIRLGKKRAMPILQELDKDCQKYLEETKQNLQIILTANAATHNGAELSDELENIKSKIFYFNESEEYEYLTDSEYKQLTLKSGTLSRDERDEIQMHVSHSFDFLRNIPWTDDLKQIPLIAYAHHERNDGSGYPNGLVDSAIPIPSKMMAIADIFDALTSPERPYKKGMSTQVALNILQSEADNNKIDPKLFNIFLEKKIYEVLFNNEKT</sequence>
<dbReference type="AlphaFoldDB" id="B3QU97"/>
<dbReference type="Pfam" id="PF01590">
    <property type="entry name" value="GAF"/>
    <property type="match status" value="1"/>
</dbReference>
<dbReference type="Gene3D" id="3.30.450.40">
    <property type="match status" value="1"/>
</dbReference>
<dbReference type="SMART" id="SM00471">
    <property type="entry name" value="HDc"/>
    <property type="match status" value="1"/>
</dbReference>
<dbReference type="InterPro" id="IPR003018">
    <property type="entry name" value="GAF"/>
</dbReference>
<evidence type="ECO:0000313" key="2">
    <source>
        <dbReference type="EMBL" id="ACF14346.1"/>
    </source>
</evidence>
<dbReference type="Proteomes" id="UP000001208">
    <property type="component" value="Chromosome"/>
</dbReference>
<evidence type="ECO:0000313" key="3">
    <source>
        <dbReference type="Proteomes" id="UP000001208"/>
    </source>
</evidence>
<dbReference type="eggNOG" id="COG2206">
    <property type="taxonomic scope" value="Bacteria"/>
</dbReference>
<accession>B3QU97</accession>
<evidence type="ECO:0000259" key="1">
    <source>
        <dbReference type="PROSITE" id="PS51832"/>
    </source>
</evidence>
<dbReference type="PANTHER" id="PTHR43155">
    <property type="entry name" value="CYCLIC DI-GMP PHOSPHODIESTERASE PA4108-RELATED"/>
    <property type="match status" value="1"/>
</dbReference>
<dbReference type="STRING" id="517418.Ctha_1890"/>
<dbReference type="InterPro" id="IPR037522">
    <property type="entry name" value="HD_GYP_dom"/>
</dbReference>
<name>B3QU97_CHLT3</name>
<dbReference type="InterPro" id="IPR003607">
    <property type="entry name" value="HD/PDEase_dom"/>
</dbReference>
<dbReference type="KEGG" id="cts:Ctha_1890"/>
<keyword evidence="3" id="KW-1185">Reference proteome</keyword>
<dbReference type="Gene3D" id="1.10.3210.10">
    <property type="entry name" value="Hypothetical protein af1432"/>
    <property type="match status" value="2"/>
</dbReference>
<dbReference type="EMBL" id="CP001100">
    <property type="protein sequence ID" value="ACF14346.1"/>
    <property type="molecule type" value="Genomic_DNA"/>
</dbReference>
<dbReference type="SMART" id="SM00065">
    <property type="entry name" value="GAF"/>
    <property type="match status" value="1"/>
</dbReference>
<proteinExistence type="predicted"/>
<dbReference type="PANTHER" id="PTHR43155:SF2">
    <property type="entry name" value="CYCLIC DI-GMP PHOSPHODIESTERASE PA4108"/>
    <property type="match status" value="1"/>
</dbReference>
<keyword evidence="2" id="KW-0378">Hydrolase</keyword>
<protein>
    <submittedName>
        <fullName evidence="2">Metal dependent phosphohydrolase</fullName>
    </submittedName>
</protein>
<dbReference type="OrthoDB" id="1425114at2"/>
<dbReference type="SUPFAM" id="SSF55781">
    <property type="entry name" value="GAF domain-like"/>
    <property type="match status" value="1"/>
</dbReference>
<feature type="domain" description="HD-GYP" evidence="1">
    <location>
        <begin position="476"/>
        <end position="680"/>
    </location>
</feature>
<dbReference type="HOGENOM" id="CLU_000445_92_13_10"/>
<gene>
    <name evidence="2" type="ordered locus">Ctha_1890</name>
</gene>
<dbReference type="PROSITE" id="PS51832">
    <property type="entry name" value="HD_GYP"/>
    <property type="match status" value="1"/>
</dbReference>
<dbReference type="RefSeq" id="WP_012500430.1">
    <property type="nucleotide sequence ID" value="NC_011026.1"/>
</dbReference>
<dbReference type="SUPFAM" id="SSF109604">
    <property type="entry name" value="HD-domain/PDEase-like"/>
    <property type="match status" value="2"/>
</dbReference>
<dbReference type="eggNOG" id="COG3437">
    <property type="taxonomic scope" value="Bacteria"/>
</dbReference>
<dbReference type="CDD" id="cd00077">
    <property type="entry name" value="HDc"/>
    <property type="match status" value="2"/>
</dbReference>